<evidence type="ECO:0000313" key="3">
    <source>
        <dbReference type="EMBL" id="RCX19117.1"/>
    </source>
</evidence>
<dbReference type="GO" id="GO:0005737">
    <property type="term" value="C:cytoplasm"/>
    <property type="evidence" value="ECO:0007669"/>
    <property type="project" value="UniProtKB-SubCell"/>
</dbReference>
<comment type="similarity">
    <text evidence="1 2">Belongs to the CutC family.</text>
</comment>
<comment type="caution">
    <text evidence="3">The sequence shown here is derived from an EMBL/GenBank/DDBJ whole genome shotgun (WGS) entry which is preliminary data.</text>
</comment>
<accession>A0A369BF58</accession>
<name>A0A369BF58_9BACL</name>
<dbReference type="PANTHER" id="PTHR12598:SF0">
    <property type="entry name" value="COPPER HOMEOSTASIS PROTEIN CUTC HOMOLOG"/>
    <property type="match status" value="1"/>
</dbReference>
<dbReference type="Gene3D" id="3.20.20.380">
    <property type="entry name" value="Copper homeostasis (CutC) domain"/>
    <property type="match status" value="1"/>
</dbReference>
<dbReference type="InterPro" id="IPR036822">
    <property type="entry name" value="CutC-like_dom_sf"/>
</dbReference>
<comment type="subcellular location">
    <subcellularLocation>
        <location evidence="2">Cytoplasm</location>
    </subcellularLocation>
</comment>
<sequence length="234" mass="25824">MSPIMIAEIIVYTLADAKIAAFHGADRLEIITTPAEGGLTPSPGLVQMIREQVDVDLRVMIRPHSRSFSYTEDDIQNMERDIATFRAIGVSGFVLGVLKPQGHIDESHLARLLKAADGMPVTFHRAFDETPDLEQAFAVLSRYPQVTHVLTSGGKPSVLEAAGMIHRLHQLGEMNGPTVLPGAGLTPDRLEDFLKETKVHEFHMGSGVRRNGNIMEPIDPDQLARVREIADRFQ</sequence>
<protein>
    <recommendedName>
        <fullName evidence="2">PF03932 family protein CutC</fullName>
    </recommendedName>
</protein>
<reference evidence="3 4" key="1">
    <citation type="submission" date="2018-07" db="EMBL/GenBank/DDBJ databases">
        <title>Genomic Encyclopedia of Type Strains, Phase III (KMG-III): the genomes of soil and plant-associated and newly described type strains.</title>
        <authorList>
            <person name="Whitman W."/>
        </authorList>
    </citation>
    <scope>NUCLEOTIDE SEQUENCE [LARGE SCALE GENOMIC DNA]</scope>
    <source>
        <strain evidence="3 4">CECT 8333</strain>
    </source>
</reference>
<dbReference type="PANTHER" id="PTHR12598">
    <property type="entry name" value="COPPER HOMEOSTASIS PROTEIN CUTC"/>
    <property type="match status" value="1"/>
</dbReference>
<dbReference type="AlphaFoldDB" id="A0A369BF58"/>
<dbReference type="EMBL" id="QPJW01000005">
    <property type="protein sequence ID" value="RCX19117.1"/>
    <property type="molecule type" value="Genomic_DNA"/>
</dbReference>
<comment type="caution">
    <text evidence="2">Once thought to be involved in copper homeostasis, experiments in E.coli have shown this is not the case.</text>
</comment>
<dbReference type="HAMAP" id="MF_00795">
    <property type="entry name" value="CutC"/>
    <property type="match status" value="1"/>
</dbReference>
<keyword evidence="2" id="KW-0963">Cytoplasm</keyword>
<evidence type="ECO:0000313" key="4">
    <source>
        <dbReference type="Proteomes" id="UP000253090"/>
    </source>
</evidence>
<dbReference type="InterPro" id="IPR005627">
    <property type="entry name" value="CutC-like"/>
</dbReference>
<dbReference type="Proteomes" id="UP000253090">
    <property type="component" value="Unassembled WGS sequence"/>
</dbReference>
<gene>
    <name evidence="2" type="primary">cutC</name>
    <name evidence="3" type="ORF">DFP94_105133</name>
</gene>
<organism evidence="3 4">
    <name type="scientific">Fontibacillus phaseoli</name>
    <dbReference type="NCBI Taxonomy" id="1416533"/>
    <lineage>
        <taxon>Bacteria</taxon>
        <taxon>Bacillati</taxon>
        <taxon>Bacillota</taxon>
        <taxon>Bacilli</taxon>
        <taxon>Bacillales</taxon>
        <taxon>Paenibacillaceae</taxon>
        <taxon>Fontibacillus</taxon>
    </lineage>
</organism>
<evidence type="ECO:0000256" key="1">
    <source>
        <dbReference type="ARBA" id="ARBA00007768"/>
    </source>
</evidence>
<dbReference type="Pfam" id="PF03932">
    <property type="entry name" value="CutC"/>
    <property type="match status" value="1"/>
</dbReference>
<dbReference type="GO" id="GO:0005507">
    <property type="term" value="F:copper ion binding"/>
    <property type="evidence" value="ECO:0007669"/>
    <property type="project" value="TreeGrafter"/>
</dbReference>
<dbReference type="SUPFAM" id="SSF110395">
    <property type="entry name" value="CutC-like"/>
    <property type="match status" value="1"/>
</dbReference>
<keyword evidence="4" id="KW-1185">Reference proteome</keyword>
<proteinExistence type="inferred from homology"/>
<dbReference type="RefSeq" id="WP_114497263.1">
    <property type="nucleotide sequence ID" value="NZ_QPJW01000005.1"/>
</dbReference>
<dbReference type="OrthoDB" id="9815677at2"/>
<evidence type="ECO:0000256" key="2">
    <source>
        <dbReference type="HAMAP-Rule" id="MF_00795"/>
    </source>
</evidence>